<proteinExistence type="predicted"/>
<comment type="caution">
    <text evidence="1">The sequence shown here is derived from an EMBL/GenBank/DDBJ whole genome shotgun (WGS) entry which is preliminary data.</text>
</comment>
<dbReference type="OrthoDB" id="2440332at2759"/>
<organism evidence="1 2">
    <name type="scientific">Gigaspora rosea</name>
    <dbReference type="NCBI Taxonomy" id="44941"/>
    <lineage>
        <taxon>Eukaryota</taxon>
        <taxon>Fungi</taxon>
        <taxon>Fungi incertae sedis</taxon>
        <taxon>Mucoromycota</taxon>
        <taxon>Glomeromycotina</taxon>
        <taxon>Glomeromycetes</taxon>
        <taxon>Diversisporales</taxon>
        <taxon>Gigasporaceae</taxon>
        <taxon>Gigaspora</taxon>
    </lineage>
</organism>
<reference evidence="1 2" key="1">
    <citation type="submission" date="2018-06" db="EMBL/GenBank/DDBJ databases">
        <title>Comparative genomics reveals the genomic features of Rhizophagus irregularis, R. cerebriforme, R. diaphanum and Gigaspora rosea, and their symbiotic lifestyle signature.</title>
        <authorList>
            <person name="Morin E."/>
            <person name="San Clemente H."/>
            <person name="Chen E.C.H."/>
            <person name="De La Providencia I."/>
            <person name="Hainaut M."/>
            <person name="Kuo A."/>
            <person name="Kohler A."/>
            <person name="Murat C."/>
            <person name="Tang N."/>
            <person name="Roy S."/>
            <person name="Loubradou J."/>
            <person name="Henrissat B."/>
            <person name="Grigoriev I.V."/>
            <person name="Corradi N."/>
            <person name="Roux C."/>
            <person name="Martin F.M."/>
        </authorList>
    </citation>
    <scope>NUCLEOTIDE SEQUENCE [LARGE SCALE GENOMIC DNA]</scope>
    <source>
        <strain evidence="1 2">DAOM 194757</strain>
    </source>
</reference>
<sequence length="57" mass="6767">MYLQEKLLSSMHPSLNNQSQFNYLIEKNKRSKYPFGQDIIGVTYELLKQKNLSNPYI</sequence>
<name>A0A397TYK7_9GLOM</name>
<dbReference type="Proteomes" id="UP000266673">
    <property type="component" value="Unassembled WGS sequence"/>
</dbReference>
<dbReference type="AlphaFoldDB" id="A0A397TYK7"/>
<dbReference type="EMBL" id="QKWP01004772">
    <property type="protein sequence ID" value="RIB00233.1"/>
    <property type="molecule type" value="Genomic_DNA"/>
</dbReference>
<gene>
    <name evidence="1" type="ORF">C2G38_2235068</name>
</gene>
<evidence type="ECO:0000313" key="1">
    <source>
        <dbReference type="EMBL" id="RIB00233.1"/>
    </source>
</evidence>
<protein>
    <submittedName>
        <fullName evidence="1">Uncharacterized protein</fullName>
    </submittedName>
</protein>
<evidence type="ECO:0000313" key="2">
    <source>
        <dbReference type="Proteomes" id="UP000266673"/>
    </source>
</evidence>
<accession>A0A397TYK7</accession>
<keyword evidence="2" id="KW-1185">Reference proteome</keyword>